<dbReference type="EMBL" id="KN847322">
    <property type="protein sequence ID" value="KIW51442.1"/>
    <property type="molecule type" value="Genomic_DNA"/>
</dbReference>
<feature type="compositionally biased region" description="Basic and acidic residues" evidence="1">
    <location>
        <begin position="199"/>
        <end position="228"/>
    </location>
</feature>
<organism evidence="3 4">
    <name type="scientific">Exophiala xenobiotica</name>
    <dbReference type="NCBI Taxonomy" id="348802"/>
    <lineage>
        <taxon>Eukaryota</taxon>
        <taxon>Fungi</taxon>
        <taxon>Dikarya</taxon>
        <taxon>Ascomycota</taxon>
        <taxon>Pezizomycotina</taxon>
        <taxon>Eurotiomycetes</taxon>
        <taxon>Chaetothyriomycetidae</taxon>
        <taxon>Chaetothyriales</taxon>
        <taxon>Herpotrichiellaceae</taxon>
        <taxon>Exophiala</taxon>
    </lineage>
</organism>
<dbReference type="HOGENOM" id="CLU_086723_0_0_1"/>
<protein>
    <recommendedName>
        <fullName evidence="2">RapZ C-terminal domain-containing protein</fullName>
    </recommendedName>
</protein>
<accession>A0A0D2CNJ7</accession>
<feature type="domain" description="RapZ C-terminal" evidence="2">
    <location>
        <begin position="24"/>
        <end position="151"/>
    </location>
</feature>
<dbReference type="AlphaFoldDB" id="A0A0D2CNJ7"/>
<evidence type="ECO:0000313" key="3">
    <source>
        <dbReference type="EMBL" id="KIW51442.1"/>
    </source>
</evidence>
<sequence length="228" mass="25611">MANDVDDRKDLQEDVVDHDSPLFKLRFISYGNIWGPIERPPDSEQLDFPLNTIPNPPAKLRKTHTGLSAHLREAVLSEEGVAERSGDIVTIVQSKMDNMKRAWEQDQTSPTTLIVALSCGRGKHRSVTFAEELPKHIETDGWSVTVWHRDLAFTSDQADQALSDEEDGSDSLSDQSLDREGLEAKGKEQHKQKRRKSKPSAEHVVHDSTPDGEIDLRRDGTEERAHSS</sequence>
<proteinExistence type="predicted"/>
<feature type="compositionally biased region" description="Basic and acidic residues" evidence="1">
    <location>
        <begin position="176"/>
        <end position="189"/>
    </location>
</feature>
<dbReference type="Proteomes" id="UP000054342">
    <property type="component" value="Unassembled WGS sequence"/>
</dbReference>
<evidence type="ECO:0000256" key="1">
    <source>
        <dbReference type="SAM" id="MobiDB-lite"/>
    </source>
</evidence>
<evidence type="ECO:0000313" key="4">
    <source>
        <dbReference type="Proteomes" id="UP000054342"/>
    </source>
</evidence>
<feature type="region of interest" description="Disordered" evidence="1">
    <location>
        <begin position="159"/>
        <end position="228"/>
    </location>
</feature>
<reference evidence="3 4" key="1">
    <citation type="submission" date="2015-01" db="EMBL/GenBank/DDBJ databases">
        <title>The Genome Sequence of Exophiala xenobiotica CBS118157.</title>
        <authorList>
            <consortium name="The Broad Institute Genomics Platform"/>
            <person name="Cuomo C."/>
            <person name="de Hoog S."/>
            <person name="Gorbushina A."/>
            <person name="Stielow B."/>
            <person name="Teixiera M."/>
            <person name="Abouelleil A."/>
            <person name="Chapman S.B."/>
            <person name="Priest M."/>
            <person name="Young S.K."/>
            <person name="Wortman J."/>
            <person name="Nusbaum C."/>
            <person name="Birren B."/>
        </authorList>
    </citation>
    <scope>NUCLEOTIDE SEQUENCE [LARGE SCALE GENOMIC DNA]</scope>
    <source>
        <strain evidence="3 4">CBS 118157</strain>
    </source>
</reference>
<dbReference type="STRING" id="348802.A0A0D2CNJ7"/>
<dbReference type="InterPro" id="IPR053931">
    <property type="entry name" value="RapZ_C"/>
</dbReference>
<dbReference type="GeneID" id="25332068"/>
<dbReference type="OrthoDB" id="4121144at2759"/>
<keyword evidence="4" id="KW-1185">Reference proteome</keyword>
<gene>
    <name evidence="3" type="ORF">PV05_10160</name>
</gene>
<name>A0A0D2CNJ7_9EURO</name>
<dbReference type="RefSeq" id="XP_013312026.1">
    <property type="nucleotide sequence ID" value="XM_013456572.1"/>
</dbReference>
<evidence type="ECO:0000259" key="2">
    <source>
        <dbReference type="Pfam" id="PF22740"/>
    </source>
</evidence>
<dbReference type="Pfam" id="PF22740">
    <property type="entry name" value="PapZ_C"/>
    <property type="match status" value="1"/>
</dbReference>